<dbReference type="GO" id="GO:0016413">
    <property type="term" value="F:O-acetyltransferase activity"/>
    <property type="evidence" value="ECO:0007669"/>
    <property type="project" value="InterPro"/>
</dbReference>
<protein>
    <recommendedName>
        <fullName evidence="12">Trichome birefringence-like N-terminal domain-containing protein</fullName>
    </recommendedName>
</protein>
<dbReference type="AlphaFoldDB" id="A0A9Q1L150"/>
<dbReference type="GO" id="GO:0005794">
    <property type="term" value="C:Golgi apparatus"/>
    <property type="evidence" value="ECO:0007669"/>
    <property type="project" value="TreeGrafter"/>
</dbReference>
<sequence length="448" mass="50964">MAQPHYTSKKPTTPLSLSLTSFLFLSLLCFASLFLAFSLFKYSLTASPPRDNIQFESKTSQEPCDFTHGNWVLDPSPRSIRYDHTCKEIFKGWNCILNNKTNALRISQWKWKPNNCDLPPFDPVRFLERFRDTSIGFIGDSLNRNMFVSLFCILRRASSDVKKWRPAKADRGFTFLQYNLTIAYHRTNLLARYGRWSPNANGGVLESLGYKDGYRVDVDVPDGNWAEAPSLHDVVILNTGHWWWAPSKFDPVKSPMLFFENGIPIVPLKPPDAGLDMVLNHMEDPSCCCISALVVAVLFLGFIGCLVIPVVLLWFQTSFIERKMRPGGIRIFRTQSPRHFEGGDWNQGGSCPRLKPLLPEEVEELFAVENNGTNVETRLVNQHLRKALKGSSFHILNITHMSEFRADAHPCKTGGKKHDDCMHWCLPGITDTWNDLLVAQLDNIKGQN</sequence>
<dbReference type="Pfam" id="PF14416">
    <property type="entry name" value="PMR5N"/>
    <property type="match status" value="1"/>
</dbReference>
<keyword evidence="4" id="KW-0735">Signal-anchor</keyword>
<dbReference type="Proteomes" id="UP001153076">
    <property type="component" value="Unassembled WGS sequence"/>
</dbReference>
<evidence type="ECO:0000256" key="4">
    <source>
        <dbReference type="ARBA" id="ARBA00022968"/>
    </source>
</evidence>
<comment type="similarity">
    <text evidence="2">Belongs to the PC-esterase family. TBL subfamily.</text>
</comment>
<feature type="domain" description="Trichome birefringence-like N-terminal" evidence="9">
    <location>
        <begin position="63"/>
        <end position="117"/>
    </location>
</feature>
<feature type="domain" description="Trichome birefringence-like C-terminal" evidence="8">
    <location>
        <begin position="319"/>
        <end position="439"/>
    </location>
</feature>
<evidence type="ECO:0000313" key="11">
    <source>
        <dbReference type="Proteomes" id="UP001153076"/>
    </source>
</evidence>
<evidence type="ECO:0000313" key="10">
    <source>
        <dbReference type="EMBL" id="KAJ8452740.1"/>
    </source>
</evidence>
<keyword evidence="11" id="KW-1185">Reference proteome</keyword>
<comment type="subcellular location">
    <subcellularLocation>
        <location evidence="1">Membrane</location>
        <topology evidence="1">Single-pass membrane protein</topology>
    </subcellularLocation>
</comment>
<dbReference type="OrthoDB" id="630188at2759"/>
<organism evidence="10 11">
    <name type="scientific">Carnegiea gigantea</name>
    <dbReference type="NCBI Taxonomy" id="171969"/>
    <lineage>
        <taxon>Eukaryota</taxon>
        <taxon>Viridiplantae</taxon>
        <taxon>Streptophyta</taxon>
        <taxon>Embryophyta</taxon>
        <taxon>Tracheophyta</taxon>
        <taxon>Spermatophyta</taxon>
        <taxon>Magnoliopsida</taxon>
        <taxon>eudicotyledons</taxon>
        <taxon>Gunneridae</taxon>
        <taxon>Pentapetalae</taxon>
        <taxon>Caryophyllales</taxon>
        <taxon>Cactineae</taxon>
        <taxon>Cactaceae</taxon>
        <taxon>Cactoideae</taxon>
        <taxon>Echinocereeae</taxon>
        <taxon>Carnegiea</taxon>
    </lineage>
</organism>
<proteinExistence type="inferred from homology"/>
<keyword evidence="3 7" id="KW-0812">Transmembrane</keyword>
<evidence type="ECO:0008006" key="12">
    <source>
        <dbReference type="Google" id="ProtNLM"/>
    </source>
</evidence>
<evidence type="ECO:0000259" key="8">
    <source>
        <dbReference type="Pfam" id="PF13839"/>
    </source>
</evidence>
<evidence type="ECO:0000256" key="3">
    <source>
        <dbReference type="ARBA" id="ARBA00022692"/>
    </source>
</evidence>
<evidence type="ECO:0000256" key="2">
    <source>
        <dbReference type="ARBA" id="ARBA00007727"/>
    </source>
</evidence>
<evidence type="ECO:0000256" key="7">
    <source>
        <dbReference type="SAM" id="Phobius"/>
    </source>
</evidence>
<dbReference type="Pfam" id="PF13839">
    <property type="entry name" value="PC-Esterase"/>
    <property type="match status" value="2"/>
</dbReference>
<keyword evidence="6 7" id="KW-0472">Membrane</keyword>
<gene>
    <name evidence="10" type="ORF">Cgig2_005076</name>
</gene>
<dbReference type="InterPro" id="IPR029962">
    <property type="entry name" value="TBL"/>
</dbReference>
<evidence type="ECO:0000259" key="9">
    <source>
        <dbReference type="Pfam" id="PF14416"/>
    </source>
</evidence>
<evidence type="ECO:0000256" key="6">
    <source>
        <dbReference type="ARBA" id="ARBA00023136"/>
    </source>
</evidence>
<keyword evidence="5 7" id="KW-1133">Transmembrane helix</keyword>
<dbReference type="InterPro" id="IPR025846">
    <property type="entry name" value="TBL_N"/>
</dbReference>
<comment type="caution">
    <text evidence="10">The sequence shown here is derived from an EMBL/GenBank/DDBJ whole genome shotgun (WGS) entry which is preliminary data.</text>
</comment>
<reference evidence="10" key="1">
    <citation type="submission" date="2022-04" db="EMBL/GenBank/DDBJ databases">
        <title>Carnegiea gigantea Genome sequencing and assembly v2.</title>
        <authorList>
            <person name="Copetti D."/>
            <person name="Sanderson M.J."/>
            <person name="Burquez A."/>
            <person name="Wojciechowski M.F."/>
        </authorList>
    </citation>
    <scope>NUCLEOTIDE SEQUENCE</scope>
    <source>
        <strain evidence="10">SGP5-SGP5p</strain>
        <tissue evidence="10">Aerial part</tissue>
    </source>
</reference>
<feature type="domain" description="Trichome birefringence-like C-terminal" evidence="8">
    <location>
        <begin position="118"/>
        <end position="248"/>
    </location>
</feature>
<dbReference type="GO" id="GO:0016020">
    <property type="term" value="C:membrane"/>
    <property type="evidence" value="ECO:0007669"/>
    <property type="project" value="UniProtKB-SubCell"/>
</dbReference>
<dbReference type="EMBL" id="JAKOGI010000003">
    <property type="protein sequence ID" value="KAJ8452740.1"/>
    <property type="molecule type" value="Genomic_DNA"/>
</dbReference>
<dbReference type="PANTHER" id="PTHR32285:SF12">
    <property type="entry name" value="PROTEIN TRICHOME BIREFRINGENCE-LIKE 13"/>
    <property type="match status" value="1"/>
</dbReference>
<evidence type="ECO:0000256" key="1">
    <source>
        <dbReference type="ARBA" id="ARBA00004167"/>
    </source>
</evidence>
<dbReference type="InterPro" id="IPR026057">
    <property type="entry name" value="TBL_C"/>
</dbReference>
<evidence type="ECO:0000256" key="5">
    <source>
        <dbReference type="ARBA" id="ARBA00022989"/>
    </source>
</evidence>
<name>A0A9Q1L150_9CARY</name>
<dbReference type="PANTHER" id="PTHR32285">
    <property type="entry name" value="PROTEIN TRICHOME BIREFRINGENCE-LIKE 9-RELATED"/>
    <property type="match status" value="1"/>
</dbReference>
<feature type="transmembrane region" description="Helical" evidence="7">
    <location>
        <begin position="290"/>
        <end position="315"/>
    </location>
</feature>
<accession>A0A9Q1L150</accession>